<keyword evidence="1" id="KW-1133">Transmembrane helix</keyword>
<keyword evidence="1" id="KW-0472">Membrane</keyword>
<evidence type="ECO:0000313" key="3">
    <source>
        <dbReference type="EMBL" id="SKA04535.1"/>
    </source>
</evidence>
<dbReference type="InterPro" id="IPR025588">
    <property type="entry name" value="YcxB-like_C"/>
</dbReference>
<keyword evidence="4" id="KW-1185">Reference proteome</keyword>
<dbReference type="Proteomes" id="UP000189857">
    <property type="component" value="Unassembled WGS sequence"/>
</dbReference>
<reference evidence="3 4" key="1">
    <citation type="submission" date="2017-02" db="EMBL/GenBank/DDBJ databases">
        <authorList>
            <person name="Peterson S.W."/>
        </authorList>
    </citation>
    <scope>NUCLEOTIDE SEQUENCE [LARGE SCALE GENOMIC DNA]</scope>
    <source>
        <strain evidence="3 4">ATCC 17233</strain>
    </source>
</reference>
<accession>A0A1T4QLE8</accession>
<proteinExistence type="predicted"/>
<name>A0A1T4QLE8_9FIRM</name>
<evidence type="ECO:0000256" key="1">
    <source>
        <dbReference type="SAM" id="Phobius"/>
    </source>
</evidence>
<organism evidence="3 4">
    <name type="scientific">Eubacterium ruminantium</name>
    <dbReference type="NCBI Taxonomy" id="42322"/>
    <lineage>
        <taxon>Bacteria</taxon>
        <taxon>Bacillati</taxon>
        <taxon>Bacillota</taxon>
        <taxon>Clostridia</taxon>
        <taxon>Eubacteriales</taxon>
        <taxon>Eubacteriaceae</taxon>
        <taxon>Eubacterium</taxon>
    </lineage>
</organism>
<evidence type="ECO:0000259" key="2">
    <source>
        <dbReference type="Pfam" id="PF14317"/>
    </source>
</evidence>
<gene>
    <name evidence="3" type="ORF">SAMN02745110_02435</name>
</gene>
<dbReference type="OrthoDB" id="9792641at2"/>
<sequence>METVSKKITVNMNKKALTEFVLKSYYCKFSGIMSIFLGLGGLAFLIWNIMSDYPTMRNILLFGAVAVICLIINPATLIMKAKKQLSTNPSYKSPVTYELRPENLKISLGEESQELEWNNIYRLRESKNMVAVYTSPFHAFVIPTEELGEDRSIILSRFVQYTKEYRPRLSSGLKQYL</sequence>
<dbReference type="Pfam" id="PF14317">
    <property type="entry name" value="YcxB"/>
    <property type="match status" value="1"/>
</dbReference>
<feature type="transmembrane region" description="Helical" evidence="1">
    <location>
        <begin position="59"/>
        <end position="79"/>
    </location>
</feature>
<protein>
    <submittedName>
        <fullName evidence="3">YcxB-like protein</fullName>
    </submittedName>
</protein>
<keyword evidence="1" id="KW-0812">Transmembrane</keyword>
<dbReference type="AlphaFoldDB" id="A0A1T4QLE8"/>
<feature type="domain" description="YcxB-like C-terminal" evidence="2">
    <location>
        <begin position="102"/>
        <end position="147"/>
    </location>
</feature>
<dbReference type="RefSeq" id="WP_078788217.1">
    <property type="nucleotide sequence ID" value="NZ_CACZYW010000021.1"/>
</dbReference>
<feature type="transmembrane region" description="Helical" evidence="1">
    <location>
        <begin position="25"/>
        <end position="47"/>
    </location>
</feature>
<evidence type="ECO:0000313" key="4">
    <source>
        <dbReference type="Proteomes" id="UP000189857"/>
    </source>
</evidence>
<dbReference type="EMBL" id="FUXA01000022">
    <property type="protein sequence ID" value="SKA04535.1"/>
    <property type="molecule type" value="Genomic_DNA"/>
</dbReference>